<dbReference type="PANTHER" id="PTHR23517:SF15">
    <property type="entry name" value="PROTON-DEPENDENT OLIGOPEPTIDE FAMILY TRANSPORT PROTEIN"/>
    <property type="match status" value="1"/>
</dbReference>
<keyword evidence="3" id="KW-1003">Cell membrane</keyword>
<dbReference type="PANTHER" id="PTHR23517">
    <property type="entry name" value="RESISTANCE PROTEIN MDTM, PUTATIVE-RELATED-RELATED"/>
    <property type="match status" value="1"/>
</dbReference>
<comment type="subcellular location">
    <subcellularLocation>
        <location evidence="1">Cell membrane</location>
        <topology evidence="1">Multi-pass membrane protein</topology>
    </subcellularLocation>
    <subcellularLocation>
        <location evidence="8">Membrane</location>
        <topology evidence="8">Multi-pass membrane protein</topology>
    </subcellularLocation>
</comment>
<feature type="transmembrane region" description="Helical" evidence="9">
    <location>
        <begin position="142"/>
        <end position="162"/>
    </location>
</feature>
<dbReference type="GO" id="GO:0006857">
    <property type="term" value="P:oligopeptide transport"/>
    <property type="evidence" value="ECO:0007669"/>
    <property type="project" value="InterPro"/>
</dbReference>
<evidence type="ECO:0000259" key="10">
    <source>
        <dbReference type="PROSITE" id="PS50850"/>
    </source>
</evidence>
<dbReference type="Pfam" id="PF00854">
    <property type="entry name" value="PTR2"/>
    <property type="match status" value="1"/>
</dbReference>
<reference evidence="11 12" key="1">
    <citation type="submission" date="2021-06" db="EMBL/GenBank/DDBJ databases">
        <title>Ulceroglandular infection and bacteremia caused by Francisella salimarina in an immunocompromised patient, France.</title>
        <authorList>
            <person name="Hennebique A."/>
            <person name="Caspar Y."/>
            <person name="Maurin M."/>
            <person name="Boisset S."/>
            <person name="Pelloux I."/>
            <person name="Gallego-Hernanz M.P."/>
            <person name="Burucoa C."/>
            <person name="Cazenave-Roblot F."/>
            <person name="Plouzeau C."/>
            <person name="Rammaert B."/>
        </authorList>
    </citation>
    <scope>NUCLEOTIDE SEQUENCE [LARGE SCALE GENOMIC DNA]</scope>
    <source>
        <strain evidence="11 12">CHUGA-F75</strain>
    </source>
</reference>
<dbReference type="KEGG" id="fsr:KQR59_03240"/>
<feature type="transmembrane region" description="Helical" evidence="9">
    <location>
        <begin position="229"/>
        <end position="246"/>
    </location>
</feature>
<keyword evidence="12" id="KW-1185">Reference proteome</keyword>
<evidence type="ECO:0000256" key="8">
    <source>
        <dbReference type="RuleBase" id="RU003755"/>
    </source>
</evidence>
<protein>
    <submittedName>
        <fullName evidence="11">Oligopeptide:H+ symporter</fullName>
    </submittedName>
</protein>
<evidence type="ECO:0000256" key="2">
    <source>
        <dbReference type="ARBA" id="ARBA00022448"/>
    </source>
</evidence>
<feature type="domain" description="Major facilitator superfamily (MFS) profile" evidence="10">
    <location>
        <begin position="11"/>
        <end position="470"/>
    </location>
</feature>
<feature type="transmembrane region" description="Helical" evidence="9">
    <location>
        <begin position="304"/>
        <end position="323"/>
    </location>
</feature>
<evidence type="ECO:0000256" key="5">
    <source>
        <dbReference type="ARBA" id="ARBA00022856"/>
    </source>
</evidence>
<accession>A0AAJ4NQC6</accession>
<keyword evidence="2 8" id="KW-0813">Transport</keyword>
<feature type="transmembrane region" description="Helical" evidence="9">
    <location>
        <begin position="445"/>
        <end position="466"/>
    </location>
</feature>
<organism evidence="11 12">
    <name type="scientific">Francisella salimarina</name>
    <dbReference type="NCBI Taxonomy" id="2599927"/>
    <lineage>
        <taxon>Bacteria</taxon>
        <taxon>Pseudomonadati</taxon>
        <taxon>Pseudomonadota</taxon>
        <taxon>Gammaproteobacteria</taxon>
        <taxon>Thiotrichales</taxon>
        <taxon>Francisellaceae</taxon>
        <taxon>Francisella</taxon>
    </lineage>
</organism>
<name>A0AAJ4NQC6_9GAMM</name>
<dbReference type="InterPro" id="IPR000109">
    <property type="entry name" value="POT_fam"/>
</dbReference>
<evidence type="ECO:0000313" key="11">
    <source>
        <dbReference type="EMBL" id="QWU99905.1"/>
    </source>
</evidence>
<feature type="transmembrane region" description="Helical" evidence="9">
    <location>
        <begin position="402"/>
        <end position="425"/>
    </location>
</feature>
<comment type="similarity">
    <text evidence="8">Belongs to the major facilitator superfamily. Proton-dependent oligopeptide transporter (POT/PTR) (TC 2.A.17) family.</text>
</comment>
<dbReference type="AlphaFoldDB" id="A0AAJ4NQC6"/>
<keyword evidence="7 9" id="KW-0472">Membrane</keyword>
<keyword evidence="4 8" id="KW-0812">Transmembrane</keyword>
<dbReference type="InterPro" id="IPR020846">
    <property type="entry name" value="MFS_dom"/>
</dbReference>
<feature type="transmembrane region" description="Helical" evidence="9">
    <location>
        <begin position="366"/>
        <end position="390"/>
    </location>
</feature>
<dbReference type="GO" id="GO:0005886">
    <property type="term" value="C:plasma membrane"/>
    <property type="evidence" value="ECO:0007669"/>
    <property type="project" value="UniProtKB-SubCell"/>
</dbReference>
<dbReference type="EMBL" id="CP076680">
    <property type="protein sequence ID" value="QWU99905.1"/>
    <property type="molecule type" value="Genomic_DNA"/>
</dbReference>
<feature type="transmembrane region" description="Helical" evidence="9">
    <location>
        <begin position="100"/>
        <end position="121"/>
    </location>
</feature>
<dbReference type="NCBIfam" id="TIGR00924">
    <property type="entry name" value="yjdL_sub1_fam"/>
    <property type="match status" value="1"/>
</dbReference>
<evidence type="ECO:0000256" key="4">
    <source>
        <dbReference type="ARBA" id="ARBA00022692"/>
    </source>
</evidence>
<dbReference type="GO" id="GO:1904680">
    <property type="term" value="F:peptide transmembrane transporter activity"/>
    <property type="evidence" value="ECO:0007669"/>
    <property type="project" value="InterPro"/>
</dbReference>
<proteinExistence type="inferred from homology"/>
<evidence type="ECO:0000256" key="7">
    <source>
        <dbReference type="ARBA" id="ARBA00023136"/>
    </source>
</evidence>
<keyword evidence="5" id="KW-0571">Peptide transport</keyword>
<feature type="transmembrane region" description="Helical" evidence="9">
    <location>
        <begin position="201"/>
        <end position="223"/>
    </location>
</feature>
<dbReference type="RefSeq" id="WP_216692553.1">
    <property type="nucleotide sequence ID" value="NZ_CP076680.1"/>
</dbReference>
<evidence type="ECO:0000313" key="12">
    <source>
        <dbReference type="Proteomes" id="UP000683421"/>
    </source>
</evidence>
<evidence type="ECO:0000256" key="3">
    <source>
        <dbReference type="ARBA" id="ARBA00022475"/>
    </source>
</evidence>
<dbReference type="InterPro" id="IPR018456">
    <property type="entry name" value="PTR2_symporter_CS"/>
</dbReference>
<feature type="transmembrane region" description="Helical" evidence="9">
    <location>
        <begin position="76"/>
        <end position="94"/>
    </location>
</feature>
<dbReference type="PROSITE" id="PS01023">
    <property type="entry name" value="PTR2_2"/>
    <property type="match status" value="1"/>
</dbReference>
<sequence length="474" mass="52050">MSSVNLKHPRALPICFLTEMWERFGYAIIATTMIFILIQRFDLNDSKANIIVGSFSAMLYITSVLAGQVADKLIGYYRSVLLGGVFLIAGYTYLVFASDLFTFCIALGAVCSGTGLLKTNVGSYLGHSYKPEDTHRQSGFTIFYVGINIGGLLGFSTAGYIYNSMGDIAIFVLAAIMILIGTLTFYLGFKKLSLELYRESVSVFQWILAIAISIGGGLASVIVIYNPSISNLFLILIIIFSLFVIFKGAKDPKDLKKALSYLMFLIVAVAFWALYNQIFMSLNLFIDRVVDHRIFGVNIPTQSFLIFNTSTVLGGGVLLGLLWKKYNLLDTYKYLIGMFILIFMYVTVAVGIHLSGVDTQSLVSGYWVALCYICLGFAELFVSAIGLSLATRLAPRGQIGAYMGLWLVNIGIGGFVAGIIANFAAISDNNINNIIELKHVYLHGFNIYISIAVIAFVITMVATFFIKKLLGDDA</sequence>
<evidence type="ECO:0000256" key="9">
    <source>
        <dbReference type="SAM" id="Phobius"/>
    </source>
</evidence>
<gene>
    <name evidence="11" type="ORF">KQR59_03240</name>
</gene>
<feature type="transmembrane region" description="Helical" evidence="9">
    <location>
        <begin position="335"/>
        <end position="354"/>
    </location>
</feature>
<dbReference type="InterPro" id="IPR050171">
    <property type="entry name" value="MFS_Transporters"/>
</dbReference>
<evidence type="ECO:0000256" key="6">
    <source>
        <dbReference type="ARBA" id="ARBA00022989"/>
    </source>
</evidence>
<evidence type="ECO:0000256" key="1">
    <source>
        <dbReference type="ARBA" id="ARBA00004651"/>
    </source>
</evidence>
<keyword evidence="5" id="KW-0653">Protein transport</keyword>
<feature type="transmembrane region" description="Helical" evidence="9">
    <location>
        <begin position="258"/>
        <end position="275"/>
    </location>
</feature>
<dbReference type="PROSITE" id="PS50850">
    <property type="entry name" value="MFS"/>
    <property type="match status" value="1"/>
</dbReference>
<dbReference type="Proteomes" id="UP000683421">
    <property type="component" value="Chromosome"/>
</dbReference>
<feature type="transmembrane region" description="Helical" evidence="9">
    <location>
        <begin position="168"/>
        <end position="189"/>
    </location>
</feature>
<feature type="transmembrane region" description="Helical" evidence="9">
    <location>
        <begin position="20"/>
        <end position="38"/>
    </location>
</feature>
<feature type="transmembrane region" description="Helical" evidence="9">
    <location>
        <begin position="50"/>
        <end position="69"/>
    </location>
</feature>
<dbReference type="InterPro" id="IPR005279">
    <property type="entry name" value="Dipep/tripep_permease"/>
</dbReference>
<keyword evidence="6 9" id="KW-1133">Transmembrane helix</keyword>